<organism evidence="2 3">
    <name type="scientific">Halocaridina rubra</name>
    <name type="common">Hawaiian red shrimp</name>
    <dbReference type="NCBI Taxonomy" id="373956"/>
    <lineage>
        <taxon>Eukaryota</taxon>
        <taxon>Metazoa</taxon>
        <taxon>Ecdysozoa</taxon>
        <taxon>Arthropoda</taxon>
        <taxon>Crustacea</taxon>
        <taxon>Multicrustacea</taxon>
        <taxon>Malacostraca</taxon>
        <taxon>Eumalacostraca</taxon>
        <taxon>Eucarida</taxon>
        <taxon>Decapoda</taxon>
        <taxon>Pleocyemata</taxon>
        <taxon>Caridea</taxon>
        <taxon>Atyoidea</taxon>
        <taxon>Atyidae</taxon>
        <taxon>Halocaridina</taxon>
    </lineage>
</organism>
<dbReference type="InterPro" id="IPR039267">
    <property type="entry name" value="Lsm11"/>
</dbReference>
<dbReference type="SUPFAM" id="SSF50182">
    <property type="entry name" value="Sm-like ribonucleoproteins"/>
    <property type="match status" value="1"/>
</dbReference>
<dbReference type="GO" id="GO:0006398">
    <property type="term" value="P:mRNA 3'-end processing by stem-loop binding and cleavage"/>
    <property type="evidence" value="ECO:0007669"/>
    <property type="project" value="TreeGrafter"/>
</dbReference>
<dbReference type="Pfam" id="PF01423">
    <property type="entry name" value="LSM"/>
    <property type="match status" value="1"/>
</dbReference>
<evidence type="ECO:0000313" key="3">
    <source>
        <dbReference type="Proteomes" id="UP001381693"/>
    </source>
</evidence>
<gene>
    <name evidence="2" type="primary">LSM11</name>
    <name evidence="2" type="ORF">SK128_016444</name>
</gene>
<dbReference type="GO" id="GO:0071209">
    <property type="term" value="F:U7 snRNA binding"/>
    <property type="evidence" value="ECO:0007669"/>
    <property type="project" value="InterPro"/>
</dbReference>
<comment type="caution">
    <text evidence="2">The sequence shown here is derived from an EMBL/GenBank/DDBJ whole genome shotgun (WGS) entry which is preliminary data.</text>
</comment>
<dbReference type="PANTHER" id="PTHR21415:SF1">
    <property type="entry name" value="U7 SNRNA-ASSOCIATED SM-LIKE PROTEIN LSM11"/>
    <property type="match status" value="1"/>
</dbReference>
<dbReference type="EMBL" id="JAXCGZ010015133">
    <property type="protein sequence ID" value="KAK7071131.1"/>
    <property type="molecule type" value="Genomic_DNA"/>
</dbReference>
<reference evidence="2 3" key="1">
    <citation type="submission" date="2023-11" db="EMBL/GenBank/DDBJ databases">
        <title>Halocaridina rubra genome assembly.</title>
        <authorList>
            <person name="Smith C."/>
        </authorList>
    </citation>
    <scope>NUCLEOTIDE SEQUENCE [LARGE SCALE GENOMIC DNA]</scope>
    <source>
        <strain evidence="2">EP-1</strain>
        <tissue evidence="2">Whole</tissue>
    </source>
</reference>
<feature type="domain" description="Sm" evidence="1">
    <location>
        <begin position="118"/>
        <end position="165"/>
    </location>
</feature>
<evidence type="ECO:0000259" key="1">
    <source>
        <dbReference type="Pfam" id="PF01423"/>
    </source>
</evidence>
<dbReference type="Proteomes" id="UP001381693">
    <property type="component" value="Unassembled WGS sequence"/>
</dbReference>
<dbReference type="Gene3D" id="2.30.30.100">
    <property type="match status" value="1"/>
</dbReference>
<dbReference type="GO" id="GO:0005683">
    <property type="term" value="C:U7 snRNP"/>
    <property type="evidence" value="ECO:0007669"/>
    <property type="project" value="TreeGrafter"/>
</dbReference>
<keyword evidence="3" id="KW-1185">Reference proteome</keyword>
<proteinExistence type="predicted"/>
<dbReference type="InterPro" id="IPR001163">
    <property type="entry name" value="Sm_dom_euk/arc"/>
</dbReference>
<protein>
    <submittedName>
        <fullName evidence="2">U7 snRNA binding</fullName>
    </submittedName>
</protein>
<dbReference type="PANTHER" id="PTHR21415">
    <property type="entry name" value="U7 SNRNA-ASSOCIATED SM-LIKE PROTEIN LSM11"/>
    <property type="match status" value="1"/>
</dbReference>
<sequence length="181" mass="20502">MASDGDRSGFRSKSFDPAQALASLDVNLPVEDAEEYENLQSFRSAVHKQQCHVERNIPGVSGPGGVPLQRVAAVPIDRNFTPDQGPIRGRGRKRVRNVLTRMDEMQGPLALLRQCRENNIRIKVYTRNHSEIRGILTGYIVAFDKHWNLALRDVDEIFQKKLRCKTPALGKSHTIKQEMNE</sequence>
<accession>A0AAN8WRR2</accession>
<dbReference type="InterPro" id="IPR010920">
    <property type="entry name" value="LSM_dom_sf"/>
</dbReference>
<dbReference type="AlphaFoldDB" id="A0AAN8WRR2"/>
<evidence type="ECO:0000313" key="2">
    <source>
        <dbReference type="EMBL" id="KAK7071131.1"/>
    </source>
</evidence>
<name>A0AAN8WRR2_HALRR</name>